<evidence type="ECO:0000259" key="1">
    <source>
        <dbReference type="Pfam" id="PF23639"/>
    </source>
</evidence>
<dbReference type="AlphaFoldDB" id="A0A8I1YC32"/>
<organism evidence="2 3">
    <name type="scientific">Bradyrhizobium elkanii</name>
    <dbReference type="NCBI Taxonomy" id="29448"/>
    <lineage>
        <taxon>Bacteria</taxon>
        <taxon>Pseudomonadati</taxon>
        <taxon>Pseudomonadota</taxon>
        <taxon>Alphaproteobacteria</taxon>
        <taxon>Hyphomicrobiales</taxon>
        <taxon>Nitrobacteraceae</taxon>
        <taxon>Bradyrhizobium</taxon>
    </lineage>
</organism>
<accession>A0A8I1YC32</accession>
<evidence type="ECO:0000313" key="3">
    <source>
        <dbReference type="Proteomes" id="UP000673383"/>
    </source>
</evidence>
<sequence length="374" mass="41828">MTQLDGREIRALLQQRHVELLGKLFPHHTITFPTFTPLNPTRNDQRPGSFVIWTGGTAAGGFNEYSPKGPPASGDVIDLIAYVHRHPGNRKFAFAWARDFLGIRKMSAEQLRSMKGSARQAAHDITAAQSQAIADRRKKALDIWNKTLPIAGSVAETYLASRRIPYMLIKNREEDLRFIPSLEHWKDTVWDRKTTPWTKTKSGGHFPCMVAAMRNLAGEITAVHCTFLRPDGFGKAPVSDAKLMRGDAKGSAIRLTRGEGNLSLEEAREQFRQHGIVHPFMPFEGIENALSYAMEVPEPRIWACGSFDLMMALRVEDEETFDPVIYGLDNDDNPKAEDTIIDRMDEVRASGRDCSRARPPAGVKDFNALVQGEG</sequence>
<name>A0A8I1YC32_BRAEL</name>
<reference evidence="2" key="1">
    <citation type="submission" date="2021-02" db="EMBL/GenBank/DDBJ databases">
        <title>Genomic Encyclopedia of Type Strains, Phase IV (KMG-V): Genome sequencing to study the core and pangenomes of soil and plant-associated prokaryotes.</title>
        <authorList>
            <person name="Whitman W."/>
        </authorList>
    </citation>
    <scope>NUCLEOTIDE SEQUENCE</scope>
    <source>
        <strain evidence="2">USDA 406</strain>
    </source>
</reference>
<gene>
    <name evidence="2" type="ORF">JOH49_006390</name>
</gene>
<dbReference type="InterPro" id="IPR055570">
    <property type="entry name" value="DUF7146"/>
</dbReference>
<protein>
    <recommendedName>
        <fullName evidence="1">DUF7146 domain-containing protein</fullName>
    </recommendedName>
</protein>
<dbReference type="EMBL" id="JAFICZ010000001">
    <property type="protein sequence ID" value="MBP1296637.1"/>
    <property type="molecule type" value="Genomic_DNA"/>
</dbReference>
<dbReference type="Proteomes" id="UP000673383">
    <property type="component" value="Unassembled WGS sequence"/>
</dbReference>
<dbReference type="RefSeq" id="WP_209944693.1">
    <property type="nucleotide sequence ID" value="NZ_JAFICZ010000001.1"/>
</dbReference>
<evidence type="ECO:0000313" key="2">
    <source>
        <dbReference type="EMBL" id="MBP1296637.1"/>
    </source>
</evidence>
<feature type="domain" description="DUF7146" evidence="1">
    <location>
        <begin position="135"/>
        <end position="255"/>
    </location>
</feature>
<comment type="caution">
    <text evidence="2">The sequence shown here is derived from an EMBL/GenBank/DDBJ whole genome shotgun (WGS) entry which is preliminary data.</text>
</comment>
<dbReference type="Pfam" id="PF23639">
    <property type="entry name" value="DUF7146"/>
    <property type="match status" value="1"/>
</dbReference>
<proteinExistence type="predicted"/>